<dbReference type="Proteomes" id="UP000729402">
    <property type="component" value="Unassembled WGS sequence"/>
</dbReference>
<reference evidence="2" key="2">
    <citation type="submission" date="2021-02" db="EMBL/GenBank/DDBJ databases">
        <authorList>
            <person name="Kimball J.A."/>
            <person name="Haas M.W."/>
            <person name="Macchietto M."/>
            <person name="Kono T."/>
            <person name="Duquette J."/>
            <person name="Shao M."/>
        </authorList>
    </citation>
    <scope>NUCLEOTIDE SEQUENCE</scope>
    <source>
        <tissue evidence="2">Fresh leaf tissue</tissue>
    </source>
</reference>
<comment type="caution">
    <text evidence="2">The sequence shown here is derived from an EMBL/GenBank/DDBJ whole genome shotgun (WGS) entry which is preliminary data.</text>
</comment>
<gene>
    <name evidence="2" type="ORF">GUJ93_ZPchr0010g8737</name>
</gene>
<organism evidence="2 3">
    <name type="scientific">Zizania palustris</name>
    <name type="common">Northern wild rice</name>
    <dbReference type="NCBI Taxonomy" id="103762"/>
    <lineage>
        <taxon>Eukaryota</taxon>
        <taxon>Viridiplantae</taxon>
        <taxon>Streptophyta</taxon>
        <taxon>Embryophyta</taxon>
        <taxon>Tracheophyta</taxon>
        <taxon>Spermatophyta</taxon>
        <taxon>Magnoliopsida</taxon>
        <taxon>Liliopsida</taxon>
        <taxon>Poales</taxon>
        <taxon>Poaceae</taxon>
        <taxon>BOP clade</taxon>
        <taxon>Oryzoideae</taxon>
        <taxon>Oryzeae</taxon>
        <taxon>Zizaniinae</taxon>
        <taxon>Zizania</taxon>
    </lineage>
</organism>
<dbReference type="EMBL" id="JAAALK010000082">
    <property type="protein sequence ID" value="KAG8084360.1"/>
    <property type="molecule type" value="Genomic_DNA"/>
</dbReference>
<evidence type="ECO:0000256" key="1">
    <source>
        <dbReference type="SAM" id="MobiDB-lite"/>
    </source>
</evidence>
<dbReference type="AlphaFoldDB" id="A0A8J5W7E8"/>
<reference evidence="2" key="1">
    <citation type="journal article" date="2021" name="bioRxiv">
        <title>Whole Genome Assembly and Annotation of Northern Wild Rice, Zizania palustris L., Supports a Whole Genome Duplication in the Zizania Genus.</title>
        <authorList>
            <person name="Haas M."/>
            <person name="Kono T."/>
            <person name="Macchietto M."/>
            <person name="Millas R."/>
            <person name="McGilp L."/>
            <person name="Shao M."/>
            <person name="Duquette J."/>
            <person name="Hirsch C.N."/>
            <person name="Kimball J."/>
        </authorList>
    </citation>
    <scope>NUCLEOTIDE SEQUENCE</scope>
    <source>
        <tissue evidence="2">Fresh leaf tissue</tissue>
    </source>
</reference>
<name>A0A8J5W7E8_ZIZPA</name>
<evidence type="ECO:0000313" key="3">
    <source>
        <dbReference type="Proteomes" id="UP000729402"/>
    </source>
</evidence>
<accession>A0A8J5W7E8</accession>
<evidence type="ECO:0000313" key="2">
    <source>
        <dbReference type="EMBL" id="KAG8084360.1"/>
    </source>
</evidence>
<protein>
    <submittedName>
        <fullName evidence="2">Uncharacterized protein</fullName>
    </submittedName>
</protein>
<sequence>MSSCGHEAPSPCPELQDPNAGKGKKGARCRCLLTWLGGGTVYGLDHGGDIVLADGTQRLEVLGREELEVAELADLDVVRAMKTGRRAEVTAALSSFSSACRVGLHGARRRQRRWRRQEVGEARGGDGRPLLLLLRLSHGAPWRAEAAEAAGSPGGTRR</sequence>
<proteinExistence type="predicted"/>
<feature type="region of interest" description="Disordered" evidence="1">
    <location>
        <begin position="1"/>
        <end position="22"/>
    </location>
</feature>
<keyword evidence="3" id="KW-1185">Reference proteome</keyword>